<reference evidence="2" key="1">
    <citation type="journal article" date="2019" name="Int. J. Syst. Evol. Microbiol.">
        <title>The Global Catalogue of Microorganisms (GCM) 10K type strain sequencing project: providing services to taxonomists for standard genome sequencing and annotation.</title>
        <authorList>
            <consortium name="The Broad Institute Genomics Platform"/>
            <consortium name="The Broad Institute Genome Sequencing Center for Infectious Disease"/>
            <person name="Wu L."/>
            <person name="Ma J."/>
        </authorList>
    </citation>
    <scope>NUCLEOTIDE SEQUENCE [LARGE SCALE GENOMIC DNA]</scope>
    <source>
        <strain evidence="2">CCUG 55074</strain>
    </source>
</reference>
<comment type="caution">
    <text evidence="1">The sequence shown here is derived from an EMBL/GenBank/DDBJ whole genome shotgun (WGS) entry which is preliminary data.</text>
</comment>
<dbReference type="EMBL" id="JBHTLQ010000006">
    <property type="protein sequence ID" value="MFD1189747.1"/>
    <property type="molecule type" value="Genomic_DNA"/>
</dbReference>
<dbReference type="Proteomes" id="UP001597216">
    <property type="component" value="Unassembled WGS sequence"/>
</dbReference>
<proteinExistence type="predicted"/>
<keyword evidence="2" id="KW-1185">Reference proteome</keyword>
<accession>A0ABW3T0I1</accession>
<organism evidence="1 2">
    <name type="scientific">Phenylobacterium conjunctum</name>
    <dbReference type="NCBI Taxonomy" id="1298959"/>
    <lineage>
        <taxon>Bacteria</taxon>
        <taxon>Pseudomonadati</taxon>
        <taxon>Pseudomonadota</taxon>
        <taxon>Alphaproteobacteria</taxon>
        <taxon>Caulobacterales</taxon>
        <taxon>Caulobacteraceae</taxon>
        <taxon>Phenylobacterium</taxon>
    </lineage>
</organism>
<evidence type="ECO:0000313" key="2">
    <source>
        <dbReference type="Proteomes" id="UP001597216"/>
    </source>
</evidence>
<gene>
    <name evidence="1" type="ORF">ACFQ27_04075</name>
</gene>
<evidence type="ECO:0000313" key="1">
    <source>
        <dbReference type="EMBL" id="MFD1189747.1"/>
    </source>
</evidence>
<sequence>MQAIAAINKGFRALLVQAATPYLIGAADNEPERNTYRAFMYGLAPAAAISDLLLLRGAAGKTIRLKALAISGSASAATNIGVYLAKRTAAPTGGTPTTVTPGAADSTDPNPAATLQHYASGAPTPGAGAVFDGGRLNLAPAANGSIDRLVFQYTWQNDKAPLLVSANEWFALNFNSANISGVAGAVDIGIAWTEE</sequence>
<name>A0ABW3T0I1_9CAUL</name>
<protein>
    <submittedName>
        <fullName evidence="1">Uncharacterized protein</fullName>
    </submittedName>
</protein>
<dbReference type="RefSeq" id="WP_377352680.1">
    <property type="nucleotide sequence ID" value="NZ_JBHTLQ010000006.1"/>
</dbReference>